<organism evidence="1 2">
    <name type="scientific">Acaulospora colombiana</name>
    <dbReference type="NCBI Taxonomy" id="27376"/>
    <lineage>
        <taxon>Eukaryota</taxon>
        <taxon>Fungi</taxon>
        <taxon>Fungi incertae sedis</taxon>
        <taxon>Mucoromycota</taxon>
        <taxon>Glomeromycotina</taxon>
        <taxon>Glomeromycetes</taxon>
        <taxon>Diversisporales</taxon>
        <taxon>Acaulosporaceae</taxon>
        <taxon>Acaulospora</taxon>
    </lineage>
</organism>
<accession>A0ACA9JZ26</accession>
<name>A0ACA9JZ26_9GLOM</name>
<proteinExistence type="predicted"/>
<gene>
    <name evidence="1" type="ORF">ACOLOM_LOCUS366</name>
</gene>
<comment type="caution">
    <text evidence="1">The sequence shown here is derived from an EMBL/GenBank/DDBJ whole genome shotgun (WGS) entry which is preliminary data.</text>
</comment>
<keyword evidence="2" id="KW-1185">Reference proteome</keyword>
<dbReference type="Proteomes" id="UP000789525">
    <property type="component" value="Unassembled WGS sequence"/>
</dbReference>
<protein>
    <submittedName>
        <fullName evidence="1">9425_t:CDS:1</fullName>
    </submittedName>
</protein>
<evidence type="ECO:0000313" key="1">
    <source>
        <dbReference type="EMBL" id="CAG8443221.1"/>
    </source>
</evidence>
<dbReference type="EMBL" id="CAJVPT010000347">
    <property type="protein sequence ID" value="CAG8443221.1"/>
    <property type="molecule type" value="Genomic_DNA"/>
</dbReference>
<evidence type="ECO:0000313" key="2">
    <source>
        <dbReference type="Proteomes" id="UP000789525"/>
    </source>
</evidence>
<sequence length="299" mass="33143">MTIEQQRGGEKLEREEKQRPNAVLPVTPVSELQGRPFPKTAACLVIGDEILNGKVADTNSGFFVKFCFNHGIVVKRIEVVPDEEGTIIEAVRRLSSNYDFVVTSGGIGPTHDDITYPSIARAYGLPLKCHQPTLDRMNGVTKGVPLMQSDSRKRMALFPEPSLVVFPSESLWVPIVIVNENVHILPGIPVLFRGMLSGYGKYLREGEKFVTRYVKTFKQESLIAPVLASTQKKVESLGIKIGSYPKWTENKRLVVVSLLSRETNRDVVTELAKEVAAEVDGVLIDKLDDDEEGDVVKPV</sequence>
<reference evidence="1" key="1">
    <citation type="submission" date="2021-06" db="EMBL/GenBank/DDBJ databases">
        <authorList>
            <person name="Kallberg Y."/>
            <person name="Tangrot J."/>
            <person name="Rosling A."/>
        </authorList>
    </citation>
    <scope>NUCLEOTIDE SEQUENCE</scope>
    <source>
        <strain evidence="1">CL356</strain>
    </source>
</reference>